<feature type="region of interest" description="Disordered" evidence="7">
    <location>
        <begin position="286"/>
        <end position="314"/>
    </location>
</feature>
<dbReference type="SMART" id="SM00980">
    <property type="entry name" value="THAP"/>
    <property type="match status" value="1"/>
</dbReference>
<dbReference type="GO" id="GO:0003700">
    <property type="term" value="F:DNA-binding transcription factor activity"/>
    <property type="evidence" value="ECO:0007669"/>
    <property type="project" value="UniProtKB-UniRule"/>
</dbReference>
<feature type="domain" description="THAP-type" evidence="8">
    <location>
        <begin position="1"/>
        <end position="85"/>
    </location>
</feature>
<evidence type="ECO:0000256" key="7">
    <source>
        <dbReference type="SAM" id="MobiDB-lite"/>
    </source>
</evidence>
<dbReference type="PANTHER" id="PTHR46600:SF11">
    <property type="entry name" value="THAP DOMAIN-CONTAINING PROTEIN 10"/>
    <property type="match status" value="1"/>
</dbReference>
<accession>A0ABD0WFX4</accession>
<dbReference type="GO" id="GO:0005654">
    <property type="term" value="C:nucleoplasm"/>
    <property type="evidence" value="ECO:0007669"/>
    <property type="project" value="UniProtKB-SubCell"/>
</dbReference>
<keyword evidence="3" id="KW-0862">Zinc</keyword>
<keyword evidence="4 5" id="KW-0238">DNA-binding</keyword>
<dbReference type="InterPro" id="IPR006612">
    <property type="entry name" value="THAP_Znf"/>
</dbReference>
<evidence type="ECO:0000256" key="1">
    <source>
        <dbReference type="ARBA" id="ARBA00022723"/>
    </source>
</evidence>
<dbReference type="PANTHER" id="PTHR46600">
    <property type="entry name" value="THAP DOMAIN-CONTAINING"/>
    <property type="match status" value="1"/>
</dbReference>
<evidence type="ECO:0000313" key="10">
    <source>
        <dbReference type="Proteomes" id="UP001557470"/>
    </source>
</evidence>
<dbReference type="PROSITE" id="PS50950">
    <property type="entry name" value="ZF_THAP"/>
    <property type="match status" value="1"/>
</dbReference>
<dbReference type="EMBL" id="JAGEUA010000008">
    <property type="protein sequence ID" value="KAL0968873.1"/>
    <property type="molecule type" value="Genomic_DNA"/>
</dbReference>
<dbReference type="InterPro" id="IPR026516">
    <property type="entry name" value="THAP1/10"/>
</dbReference>
<dbReference type="SMART" id="SM00692">
    <property type="entry name" value="DM3"/>
    <property type="match status" value="1"/>
</dbReference>
<reference evidence="9 10" key="1">
    <citation type="submission" date="2024-06" db="EMBL/GenBank/DDBJ databases">
        <authorList>
            <person name="Pan Q."/>
            <person name="Wen M."/>
            <person name="Jouanno E."/>
            <person name="Zahm M."/>
            <person name="Klopp C."/>
            <person name="Cabau C."/>
            <person name="Louis A."/>
            <person name="Berthelot C."/>
            <person name="Parey E."/>
            <person name="Roest Crollius H."/>
            <person name="Montfort J."/>
            <person name="Robinson-Rechavi M."/>
            <person name="Bouchez O."/>
            <person name="Lampietro C."/>
            <person name="Lopez Roques C."/>
            <person name="Donnadieu C."/>
            <person name="Postlethwait J."/>
            <person name="Bobe J."/>
            <person name="Verreycken H."/>
            <person name="Guiguen Y."/>
        </authorList>
    </citation>
    <scope>NUCLEOTIDE SEQUENCE [LARGE SCALE GENOMIC DNA]</scope>
    <source>
        <strain evidence="9">Up_M1</strain>
        <tissue evidence="9">Testis</tissue>
    </source>
</reference>
<keyword evidence="1" id="KW-0479">Metal-binding</keyword>
<evidence type="ECO:0000259" key="8">
    <source>
        <dbReference type="PROSITE" id="PS50950"/>
    </source>
</evidence>
<proteinExistence type="inferred from homology"/>
<dbReference type="Proteomes" id="UP001557470">
    <property type="component" value="Unassembled WGS sequence"/>
</dbReference>
<comment type="caution">
    <text evidence="9">The sequence shown here is derived from an EMBL/GenBank/DDBJ whole genome shotgun (WGS) entry which is preliminary data.</text>
</comment>
<comment type="function">
    <text evidence="6">DNA-binding transcription regulator that regulates endothelial cell proliferation and G1/S cell-cycle progression. Specifically binds the 5'-[AT]NTNN[GT]GGCA[AGT]-3' core DNA sequence and acts by modulating expression of pRB-E2F cell-cycle target genes.</text>
</comment>
<protein>
    <recommendedName>
        <fullName evidence="6">THAP domain-containing protein 1</fullName>
    </recommendedName>
</protein>
<dbReference type="Pfam" id="PF05485">
    <property type="entry name" value="THAP"/>
    <property type="match status" value="1"/>
</dbReference>
<evidence type="ECO:0000256" key="2">
    <source>
        <dbReference type="ARBA" id="ARBA00022771"/>
    </source>
</evidence>
<name>A0ABD0WFX4_UMBPY</name>
<keyword evidence="6" id="KW-0805">Transcription regulation</keyword>
<comment type="similarity">
    <text evidence="6">Belongs to the THAP1 family.</text>
</comment>
<evidence type="ECO:0000256" key="5">
    <source>
        <dbReference type="PROSITE-ProRule" id="PRU00309"/>
    </source>
</evidence>
<keyword evidence="10" id="KW-1185">Reference proteome</keyword>
<evidence type="ECO:0000256" key="4">
    <source>
        <dbReference type="ARBA" id="ARBA00023125"/>
    </source>
</evidence>
<dbReference type="SUPFAM" id="SSF57716">
    <property type="entry name" value="Glucocorticoid receptor-like (DNA-binding domain)"/>
    <property type="match status" value="1"/>
</dbReference>
<comment type="subcellular location">
    <subcellularLocation>
        <location evidence="6">Nucleus</location>
        <location evidence="6">Nucleoplasm</location>
    </subcellularLocation>
</comment>
<dbReference type="GO" id="GO:0043565">
    <property type="term" value="F:sequence-specific DNA binding"/>
    <property type="evidence" value="ECO:0007669"/>
    <property type="project" value="UniProtKB-UniRule"/>
</dbReference>
<keyword evidence="2 5" id="KW-0863">Zinc-finger</keyword>
<dbReference type="GO" id="GO:0001935">
    <property type="term" value="P:endothelial cell proliferation"/>
    <property type="evidence" value="ECO:0007669"/>
    <property type="project" value="UniProtKB-UniRule"/>
</dbReference>
<gene>
    <name evidence="9" type="ORF">UPYG_G00273020</name>
</gene>
<keyword evidence="6" id="KW-0539">Nucleus</keyword>
<sequence>MVDSCCAPGCQNLRGDVEGRAFYLIPRNPDRRNKWIAAIKRGRCNEKSTGRWDPSSNRFRLCSDHFISGKKSENRLSPDYVPSIFSHVPSPEKRRIQLRLDVFHRRQKSRLQRRAQAKRSSAAVILPTDPEDGMKLPTADQVLTGDVPVKDSTHKECEHVQSTYEVKEESEEGNETEETVRVKDEERGFGIKKEKENAFISRFQVEDVTVKEEEEAASVSGEDVAMKEEEPGETVFAVKEELTVSLEGELDVPVEEDTFGVKDECEEERKGERAVTQEEDLKRIITPQGLQAPARRSAASHGAPLPDRPSEPPSLCSSAAMANMDFDPTKLRIQKTARLYFILSWCLMTGCNNSPSLKLISQQLQQT</sequence>
<keyword evidence="6" id="KW-0804">Transcription</keyword>
<keyword evidence="6" id="KW-0175">Coiled coil</keyword>
<organism evidence="9 10">
    <name type="scientific">Umbra pygmaea</name>
    <name type="common">Eastern mudminnow</name>
    <dbReference type="NCBI Taxonomy" id="75934"/>
    <lineage>
        <taxon>Eukaryota</taxon>
        <taxon>Metazoa</taxon>
        <taxon>Chordata</taxon>
        <taxon>Craniata</taxon>
        <taxon>Vertebrata</taxon>
        <taxon>Euteleostomi</taxon>
        <taxon>Actinopterygii</taxon>
        <taxon>Neopterygii</taxon>
        <taxon>Teleostei</taxon>
        <taxon>Protacanthopterygii</taxon>
        <taxon>Esociformes</taxon>
        <taxon>Umbridae</taxon>
        <taxon>Umbra</taxon>
    </lineage>
</organism>
<dbReference type="AlphaFoldDB" id="A0ABD0WFX4"/>
<evidence type="ECO:0000313" key="9">
    <source>
        <dbReference type="EMBL" id="KAL0968873.1"/>
    </source>
</evidence>
<evidence type="ECO:0000256" key="6">
    <source>
        <dbReference type="RuleBase" id="RU369073"/>
    </source>
</evidence>
<evidence type="ECO:0000256" key="3">
    <source>
        <dbReference type="ARBA" id="ARBA00022833"/>
    </source>
</evidence>
<dbReference type="GO" id="GO:0008270">
    <property type="term" value="F:zinc ion binding"/>
    <property type="evidence" value="ECO:0007669"/>
    <property type="project" value="UniProtKB-KW"/>
</dbReference>
<keyword evidence="6" id="KW-0131">Cell cycle</keyword>